<accession>A0ABQ4N0Q2</accession>
<dbReference type="RefSeq" id="WP_244863128.1">
    <property type="nucleotide sequence ID" value="NZ_BOVJ01000005.1"/>
</dbReference>
<dbReference type="EMBL" id="BOVJ01000005">
    <property type="protein sequence ID" value="GIQ61576.1"/>
    <property type="molecule type" value="Genomic_DNA"/>
</dbReference>
<evidence type="ECO:0000313" key="3">
    <source>
        <dbReference type="Proteomes" id="UP000680304"/>
    </source>
</evidence>
<feature type="coiled-coil region" evidence="1">
    <location>
        <begin position="21"/>
        <end position="52"/>
    </location>
</feature>
<keyword evidence="1" id="KW-0175">Coiled coil</keyword>
<evidence type="ECO:0000313" key="2">
    <source>
        <dbReference type="EMBL" id="GIQ61576.1"/>
    </source>
</evidence>
<sequence length="198" mass="23476">MQQVHQAYDKLSLLLRTAISNEMKEQVYRDEKEKLEEMLRKLDERYAVFEEERALLPGRKQELARQLILSKQMIKALRKGAELLEAVEEHYFSSPGADKWAAPFDRQIEELSKYHEYILLNAEGKMKSGAHIEPEEERESRLAEQLTDYFKQERDEGRRLVFVAAALFEYAWHLRRLDRIIDHIKQREGSRGNRSELA</sequence>
<gene>
    <name evidence="2" type="ORF">PACILC2_01440</name>
</gene>
<proteinExistence type="predicted"/>
<protein>
    <submittedName>
        <fullName evidence="2">Uncharacterized protein</fullName>
    </submittedName>
</protein>
<comment type="caution">
    <text evidence="2">The sequence shown here is derived from an EMBL/GenBank/DDBJ whole genome shotgun (WGS) entry which is preliminary data.</text>
</comment>
<reference evidence="2 3" key="1">
    <citation type="submission" date="2021-04" db="EMBL/GenBank/DDBJ databases">
        <title>Draft genome sequence of Paenibacillus cisolokensis, LC2-13A.</title>
        <authorList>
            <person name="Uke A."/>
            <person name="Chhe C."/>
            <person name="Baramee S."/>
            <person name="Kosugi A."/>
        </authorList>
    </citation>
    <scope>NUCLEOTIDE SEQUENCE [LARGE SCALE GENOMIC DNA]</scope>
    <source>
        <strain evidence="2 3">LC2-13A</strain>
    </source>
</reference>
<evidence type="ECO:0000256" key="1">
    <source>
        <dbReference type="SAM" id="Coils"/>
    </source>
</evidence>
<dbReference type="Proteomes" id="UP000680304">
    <property type="component" value="Unassembled WGS sequence"/>
</dbReference>
<keyword evidence="3" id="KW-1185">Reference proteome</keyword>
<organism evidence="2 3">
    <name type="scientific">Paenibacillus cisolokensis</name>
    <dbReference type="NCBI Taxonomy" id="1658519"/>
    <lineage>
        <taxon>Bacteria</taxon>
        <taxon>Bacillati</taxon>
        <taxon>Bacillota</taxon>
        <taxon>Bacilli</taxon>
        <taxon>Bacillales</taxon>
        <taxon>Paenibacillaceae</taxon>
        <taxon>Paenibacillus</taxon>
    </lineage>
</organism>
<name>A0ABQ4N0Q2_9BACL</name>